<evidence type="ECO:0000259" key="8">
    <source>
        <dbReference type="Pfam" id="PF01757"/>
    </source>
</evidence>
<sequence length="367" mass="41797">MVFKNEHNPTFSIIKGIAIISVVIGHCVNSSFWEIFVNQYHLAIFFFIAGYFFKEKYLAAPKNYLIKKIKRLYIPFVCAGIGCALLHNALHNMYIYSNVLTATDILKELFHVTVRMVSHETLMGAMWFCPAMLIVSLISWGAFKTASLLKNNLSKQVNQILVFSVLIGIASICLYAVHLESPYCIWQYMIICGIFYEGFLFSKCKKKINRGGGGRNMQLLYAILFTVLLILLLWLTSIGIYGRLQPANVNVENPITILLIAAMGALMVYCLSHLISNSKIGNWIAICGDYSFSIMLLHFLAFKAVNLLQCLMYDYPLERIAEFPCINYLSMEWMGLYILAGCTLPIALSKLYEMILLHVFNIFKRNK</sequence>
<keyword evidence="5 7" id="KW-1133">Transmembrane helix</keyword>
<feature type="transmembrane region" description="Helical" evidence="7">
    <location>
        <begin position="125"/>
        <end position="148"/>
    </location>
</feature>
<feature type="transmembrane region" description="Helical" evidence="7">
    <location>
        <begin position="39"/>
        <end position="60"/>
    </location>
</feature>
<dbReference type="InterPro" id="IPR002656">
    <property type="entry name" value="Acyl_transf_3_dom"/>
</dbReference>
<dbReference type="AlphaFoldDB" id="A0A374N312"/>
<dbReference type="GO" id="GO:0005886">
    <property type="term" value="C:plasma membrane"/>
    <property type="evidence" value="ECO:0007669"/>
    <property type="project" value="UniProtKB-SubCell"/>
</dbReference>
<evidence type="ECO:0000256" key="4">
    <source>
        <dbReference type="ARBA" id="ARBA00022692"/>
    </source>
</evidence>
<organism evidence="9 10">
    <name type="scientific">Bacteroides uniformis</name>
    <dbReference type="NCBI Taxonomy" id="820"/>
    <lineage>
        <taxon>Bacteria</taxon>
        <taxon>Pseudomonadati</taxon>
        <taxon>Bacteroidota</taxon>
        <taxon>Bacteroidia</taxon>
        <taxon>Bacteroidales</taxon>
        <taxon>Bacteroidaceae</taxon>
        <taxon>Bacteroides</taxon>
    </lineage>
</organism>
<feature type="transmembrane region" description="Helical" evidence="7">
    <location>
        <begin position="254"/>
        <end position="271"/>
    </location>
</feature>
<comment type="subcellular location">
    <subcellularLocation>
        <location evidence="1">Cell membrane</location>
        <topology evidence="1">Multi-pass membrane protein</topology>
    </subcellularLocation>
</comment>
<dbReference type="GO" id="GO:0016413">
    <property type="term" value="F:O-acetyltransferase activity"/>
    <property type="evidence" value="ECO:0007669"/>
    <property type="project" value="TreeGrafter"/>
</dbReference>
<evidence type="ECO:0000256" key="6">
    <source>
        <dbReference type="ARBA" id="ARBA00023136"/>
    </source>
</evidence>
<gene>
    <name evidence="9" type="ORF">DXD90_04940</name>
</gene>
<evidence type="ECO:0000256" key="7">
    <source>
        <dbReference type="SAM" id="Phobius"/>
    </source>
</evidence>
<dbReference type="GO" id="GO:0009246">
    <property type="term" value="P:enterobacterial common antigen biosynthetic process"/>
    <property type="evidence" value="ECO:0007669"/>
    <property type="project" value="TreeGrafter"/>
</dbReference>
<evidence type="ECO:0000256" key="2">
    <source>
        <dbReference type="ARBA" id="ARBA00007400"/>
    </source>
</evidence>
<accession>A0A374N312</accession>
<protein>
    <submittedName>
        <fullName evidence="9">Acyltransferase</fullName>
    </submittedName>
</protein>
<evidence type="ECO:0000313" key="9">
    <source>
        <dbReference type="EMBL" id="RGI77945.1"/>
    </source>
</evidence>
<keyword evidence="9" id="KW-0808">Transferase</keyword>
<dbReference type="Proteomes" id="UP000263754">
    <property type="component" value="Unassembled WGS sequence"/>
</dbReference>
<dbReference type="PANTHER" id="PTHR40074:SF2">
    <property type="entry name" value="O-ACETYLTRANSFERASE WECH"/>
    <property type="match status" value="1"/>
</dbReference>
<feature type="transmembrane region" description="Helical" evidence="7">
    <location>
        <begin position="160"/>
        <end position="179"/>
    </location>
</feature>
<keyword evidence="9" id="KW-0012">Acyltransferase</keyword>
<reference evidence="9 10" key="1">
    <citation type="submission" date="2018-08" db="EMBL/GenBank/DDBJ databases">
        <title>A genome reference for cultivated species of the human gut microbiota.</title>
        <authorList>
            <person name="Zou Y."/>
            <person name="Xue W."/>
            <person name="Luo G."/>
        </authorList>
    </citation>
    <scope>NUCLEOTIDE SEQUENCE [LARGE SCALE GENOMIC DNA]</scope>
    <source>
        <strain evidence="9 10">TM10-17</strain>
    </source>
</reference>
<keyword evidence="4 7" id="KW-0812">Transmembrane</keyword>
<feature type="transmembrane region" description="Helical" evidence="7">
    <location>
        <begin position="283"/>
        <end position="302"/>
    </location>
</feature>
<keyword evidence="3" id="KW-1003">Cell membrane</keyword>
<evidence type="ECO:0000313" key="10">
    <source>
        <dbReference type="Proteomes" id="UP000263754"/>
    </source>
</evidence>
<dbReference type="RefSeq" id="WP_117962774.1">
    <property type="nucleotide sequence ID" value="NZ_JAQEAU010000001.1"/>
</dbReference>
<keyword evidence="6 7" id="KW-0472">Membrane</keyword>
<dbReference type="Pfam" id="PF01757">
    <property type="entry name" value="Acyl_transf_3"/>
    <property type="match status" value="1"/>
</dbReference>
<proteinExistence type="inferred from homology"/>
<comment type="caution">
    <text evidence="9">The sequence shown here is derived from an EMBL/GenBank/DDBJ whole genome shotgun (WGS) entry which is preliminary data.</text>
</comment>
<comment type="similarity">
    <text evidence="2">Belongs to the acyltransferase 3 family.</text>
</comment>
<dbReference type="PANTHER" id="PTHR40074">
    <property type="entry name" value="O-ACETYLTRANSFERASE WECH"/>
    <property type="match status" value="1"/>
</dbReference>
<feature type="transmembrane region" description="Helical" evidence="7">
    <location>
        <begin position="185"/>
        <end position="201"/>
    </location>
</feature>
<feature type="transmembrane region" description="Helical" evidence="7">
    <location>
        <begin position="221"/>
        <end position="242"/>
    </location>
</feature>
<evidence type="ECO:0000256" key="3">
    <source>
        <dbReference type="ARBA" id="ARBA00022475"/>
    </source>
</evidence>
<evidence type="ECO:0000256" key="1">
    <source>
        <dbReference type="ARBA" id="ARBA00004651"/>
    </source>
</evidence>
<dbReference type="EMBL" id="QSOF01000005">
    <property type="protein sequence ID" value="RGI77945.1"/>
    <property type="molecule type" value="Genomic_DNA"/>
</dbReference>
<feature type="transmembrane region" description="Helical" evidence="7">
    <location>
        <begin position="336"/>
        <end position="363"/>
    </location>
</feature>
<evidence type="ECO:0000256" key="5">
    <source>
        <dbReference type="ARBA" id="ARBA00022989"/>
    </source>
</evidence>
<feature type="transmembrane region" description="Helical" evidence="7">
    <location>
        <begin position="72"/>
        <end position="90"/>
    </location>
</feature>
<feature type="domain" description="Acyltransferase 3" evidence="8">
    <location>
        <begin position="13"/>
        <end position="310"/>
    </location>
</feature>
<name>A0A374N312_BACUN</name>